<dbReference type="OrthoDB" id="79831at2"/>
<evidence type="ECO:0008006" key="3">
    <source>
        <dbReference type="Google" id="ProtNLM"/>
    </source>
</evidence>
<gene>
    <name evidence="1" type="ORF">DI392_00660</name>
</gene>
<evidence type="ECO:0000313" key="2">
    <source>
        <dbReference type="Proteomes" id="UP000245362"/>
    </source>
</evidence>
<dbReference type="Pfam" id="PF09669">
    <property type="entry name" value="Phage_pRha"/>
    <property type="match status" value="1"/>
</dbReference>
<dbReference type="EMBL" id="QFWT01000001">
    <property type="protein sequence ID" value="PWI34826.1"/>
    <property type="molecule type" value="Genomic_DNA"/>
</dbReference>
<accession>A0A2U3BDF3</accession>
<dbReference type="AlphaFoldDB" id="A0A2U3BDF3"/>
<keyword evidence="2" id="KW-1185">Reference proteome</keyword>
<dbReference type="RefSeq" id="WP_109317980.1">
    <property type="nucleotide sequence ID" value="NZ_QFWT01000001.1"/>
</dbReference>
<evidence type="ECO:0000313" key="1">
    <source>
        <dbReference type="EMBL" id="PWI34826.1"/>
    </source>
</evidence>
<protein>
    <recommendedName>
        <fullName evidence="3">Rha family transcriptional regulator</fullName>
    </recommendedName>
</protein>
<organism evidence="1 2">
    <name type="scientific">Vibrio albus</name>
    <dbReference type="NCBI Taxonomy" id="2200953"/>
    <lineage>
        <taxon>Bacteria</taxon>
        <taxon>Pseudomonadati</taxon>
        <taxon>Pseudomonadota</taxon>
        <taxon>Gammaproteobacteria</taxon>
        <taxon>Vibrionales</taxon>
        <taxon>Vibrionaceae</taxon>
        <taxon>Vibrio</taxon>
    </lineage>
</organism>
<comment type="caution">
    <text evidence="1">The sequence shown here is derived from an EMBL/GenBank/DDBJ whole genome shotgun (WGS) entry which is preliminary data.</text>
</comment>
<reference evidence="1 2" key="1">
    <citation type="submission" date="2018-05" db="EMBL/GenBank/DDBJ databases">
        <title>Vibrio limimaris sp. nov., isolated from marine sediment.</title>
        <authorList>
            <person name="Li C.-M."/>
        </authorList>
    </citation>
    <scope>NUCLEOTIDE SEQUENCE [LARGE SCALE GENOMIC DNA]</scope>
    <source>
        <strain evidence="1 2">E4404</strain>
    </source>
</reference>
<name>A0A2U3BDF3_9VIBR</name>
<dbReference type="InterPro" id="IPR014054">
    <property type="entry name" value="Phage_regulatory_Rha"/>
</dbReference>
<proteinExistence type="predicted"/>
<dbReference type="Proteomes" id="UP000245362">
    <property type="component" value="Unassembled WGS sequence"/>
</dbReference>
<dbReference type="NCBIfam" id="TIGR02681">
    <property type="entry name" value="phage_pRha"/>
    <property type="match status" value="1"/>
</dbReference>
<sequence length="200" mass="22477">MNTVSTTITSAKSSDLVFTSKSNSLVTDSVLVSRYFGKRHDHVLRKIRELGCSNEFAERNFTLCHKNNDLQNGKLQPLYQMTKNGFIFLVMGFTGKRAAEIKERYIVAFDEMADQLNKKNRELPAPSQPLSYSTRVALTIENGHVVHSSPIPDDAFIVTKNRLCALLNEPSLFSIEEMAQLAQCSSQRLAEMAQAFARLN</sequence>